<feature type="transmembrane region" description="Helical" evidence="2">
    <location>
        <begin position="162"/>
        <end position="188"/>
    </location>
</feature>
<keyword evidence="4" id="KW-1185">Reference proteome</keyword>
<dbReference type="Gramene" id="TuG1812G0500003688.01.T02">
    <property type="protein sequence ID" value="TuG1812G0500003688.01.T02"/>
    <property type="gene ID" value="TuG1812G0500003688.01"/>
</dbReference>
<keyword evidence="2" id="KW-0812">Transmembrane</keyword>
<protein>
    <submittedName>
        <fullName evidence="3">Uncharacterized protein</fullName>
    </submittedName>
</protein>
<evidence type="ECO:0000313" key="4">
    <source>
        <dbReference type="Proteomes" id="UP000015106"/>
    </source>
</evidence>
<organism evidence="3 4">
    <name type="scientific">Triticum urartu</name>
    <name type="common">Red wild einkorn</name>
    <name type="synonym">Crithodium urartu</name>
    <dbReference type="NCBI Taxonomy" id="4572"/>
    <lineage>
        <taxon>Eukaryota</taxon>
        <taxon>Viridiplantae</taxon>
        <taxon>Streptophyta</taxon>
        <taxon>Embryophyta</taxon>
        <taxon>Tracheophyta</taxon>
        <taxon>Spermatophyta</taxon>
        <taxon>Magnoliopsida</taxon>
        <taxon>Liliopsida</taxon>
        <taxon>Poales</taxon>
        <taxon>Poaceae</taxon>
        <taxon>BOP clade</taxon>
        <taxon>Pooideae</taxon>
        <taxon>Triticodae</taxon>
        <taxon>Triticeae</taxon>
        <taxon>Triticinae</taxon>
        <taxon>Triticum</taxon>
    </lineage>
</organism>
<feature type="transmembrane region" description="Helical" evidence="2">
    <location>
        <begin position="135"/>
        <end position="156"/>
    </location>
</feature>
<evidence type="ECO:0000313" key="3">
    <source>
        <dbReference type="EnsemblPlants" id="TuG1812G0500003688.01.T02"/>
    </source>
</evidence>
<keyword evidence="2" id="KW-1133">Transmembrane helix</keyword>
<feature type="compositionally biased region" description="Low complexity" evidence="1">
    <location>
        <begin position="73"/>
        <end position="125"/>
    </location>
</feature>
<feature type="region of interest" description="Disordered" evidence="1">
    <location>
        <begin position="1"/>
        <end position="20"/>
    </location>
</feature>
<evidence type="ECO:0000256" key="1">
    <source>
        <dbReference type="SAM" id="MobiDB-lite"/>
    </source>
</evidence>
<reference evidence="4" key="1">
    <citation type="journal article" date="2013" name="Nature">
        <title>Draft genome of the wheat A-genome progenitor Triticum urartu.</title>
        <authorList>
            <person name="Ling H.Q."/>
            <person name="Zhao S."/>
            <person name="Liu D."/>
            <person name="Wang J."/>
            <person name="Sun H."/>
            <person name="Zhang C."/>
            <person name="Fan H."/>
            <person name="Li D."/>
            <person name="Dong L."/>
            <person name="Tao Y."/>
            <person name="Gao C."/>
            <person name="Wu H."/>
            <person name="Li Y."/>
            <person name="Cui Y."/>
            <person name="Guo X."/>
            <person name="Zheng S."/>
            <person name="Wang B."/>
            <person name="Yu K."/>
            <person name="Liang Q."/>
            <person name="Yang W."/>
            <person name="Lou X."/>
            <person name="Chen J."/>
            <person name="Feng M."/>
            <person name="Jian J."/>
            <person name="Zhang X."/>
            <person name="Luo G."/>
            <person name="Jiang Y."/>
            <person name="Liu J."/>
            <person name="Wang Z."/>
            <person name="Sha Y."/>
            <person name="Zhang B."/>
            <person name="Wu H."/>
            <person name="Tang D."/>
            <person name="Shen Q."/>
            <person name="Xue P."/>
            <person name="Zou S."/>
            <person name="Wang X."/>
            <person name="Liu X."/>
            <person name="Wang F."/>
            <person name="Yang Y."/>
            <person name="An X."/>
            <person name="Dong Z."/>
            <person name="Zhang K."/>
            <person name="Zhang X."/>
            <person name="Luo M.C."/>
            <person name="Dvorak J."/>
            <person name="Tong Y."/>
            <person name="Wang J."/>
            <person name="Yang H."/>
            <person name="Li Z."/>
            <person name="Wang D."/>
            <person name="Zhang A."/>
            <person name="Wang J."/>
        </authorList>
    </citation>
    <scope>NUCLEOTIDE SEQUENCE</scope>
    <source>
        <strain evidence="4">cv. G1812</strain>
    </source>
</reference>
<reference evidence="3" key="3">
    <citation type="submission" date="2022-06" db="UniProtKB">
        <authorList>
            <consortium name="EnsemblPlants"/>
        </authorList>
    </citation>
    <scope>IDENTIFICATION</scope>
</reference>
<proteinExistence type="predicted"/>
<name>A0A8R7UJ99_TRIUA</name>
<reference evidence="3" key="2">
    <citation type="submission" date="2018-03" db="EMBL/GenBank/DDBJ databases">
        <title>The Triticum urartu genome reveals the dynamic nature of wheat genome evolution.</title>
        <authorList>
            <person name="Ling H."/>
            <person name="Ma B."/>
            <person name="Shi X."/>
            <person name="Liu H."/>
            <person name="Dong L."/>
            <person name="Sun H."/>
            <person name="Cao Y."/>
            <person name="Gao Q."/>
            <person name="Zheng S."/>
            <person name="Li Y."/>
            <person name="Yu Y."/>
            <person name="Du H."/>
            <person name="Qi M."/>
            <person name="Li Y."/>
            <person name="Yu H."/>
            <person name="Cui Y."/>
            <person name="Wang N."/>
            <person name="Chen C."/>
            <person name="Wu H."/>
            <person name="Zhao Y."/>
            <person name="Zhang J."/>
            <person name="Li Y."/>
            <person name="Zhou W."/>
            <person name="Zhang B."/>
            <person name="Hu W."/>
            <person name="Eijk M."/>
            <person name="Tang J."/>
            <person name="Witsenboer H."/>
            <person name="Zhao S."/>
            <person name="Li Z."/>
            <person name="Zhang A."/>
            <person name="Wang D."/>
            <person name="Liang C."/>
        </authorList>
    </citation>
    <scope>NUCLEOTIDE SEQUENCE [LARGE SCALE GENOMIC DNA]</scope>
    <source>
        <strain evidence="3">cv. G1812</strain>
    </source>
</reference>
<accession>A0A8R7UJ99</accession>
<dbReference type="Proteomes" id="UP000015106">
    <property type="component" value="Chromosome 5"/>
</dbReference>
<evidence type="ECO:0000256" key="2">
    <source>
        <dbReference type="SAM" id="Phobius"/>
    </source>
</evidence>
<feature type="region of interest" description="Disordered" evidence="1">
    <location>
        <begin position="51"/>
        <end position="125"/>
    </location>
</feature>
<dbReference type="EnsemblPlants" id="TuG1812G0500003688.01.T02">
    <property type="protein sequence ID" value="TuG1812G0500003688.01.T02"/>
    <property type="gene ID" value="TuG1812G0500003688.01"/>
</dbReference>
<gene>
    <name evidence="3" type="primary">LOC125510275</name>
</gene>
<sequence length="198" mass="22191">CCVALSPPGQGDTYRSPAAPSSLTPLPLPLSCRFILHATALLPLLYQSPLPRRQTQRSASRRRPWRRTREPSRPSTPTSRSPTGSPRSPSPTTRGTWRSTRSAWGPAARTPSTTRSSTSCTTGTASATSRCFLPLFLYFLTRTAMGVELLMCLAFSKTDMSLLRFTFFLFCIFANFPYFAHFFLVLVFQLSRFCELEF</sequence>
<dbReference type="AlphaFoldDB" id="A0A8R7UJ99"/>
<keyword evidence="2" id="KW-0472">Membrane</keyword>